<keyword evidence="2" id="KW-0479">Metal-binding</keyword>
<dbReference type="RefSeq" id="XP_069224837.1">
    <property type="nucleotide sequence ID" value="XM_069378177.1"/>
</dbReference>
<evidence type="ECO:0000256" key="4">
    <source>
        <dbReference type="ARBA" id="ARBA00023239"/>
    </source>
</evidence>
<dbReference type="InterPro" id="IPR011057">
    <property type="entry name" value="Mss4-like_sf"/>
</dbReference>
<proteinExistence type="inferred from homology"/>
<organism evidence="6 7">
    <name type="scientific">Cladosporium halotolerans</name>
    <dbReference type="NCBI Taxonomy" id="1052096"/>
    <lineage>
        <taxon>Eukaryota</taxon>
        <taxon>Fungi</taxon>
        <taxon>Dikarya</taxon>
        <taxon>Ascomycota</taxon>
        <taxon>Pezizomycotina</taxon>
        <taxon>Dothideomycetes</taxon>
        <taxon>Dothideomycetidae</taxon>
        <taxon>Cladosporiales</taxon>
        <taxon>Cladosporiaceae</taxon>
        <taxon>Cladosporium</taxon>
    </lineage>
</organism>
<name>A0AB34KB40_9PEZI</name>
<evidence type="ECO:0000313" key="7">
    <source>
        <dbReference type="Proteomes" id="UP000803884"/>
    </source>
</evidence>
<accession>A0AB34KB40</accession>
<dbReference type="AlphaFoldDB" id="A0AB34KB40"/>
<evidence type="ECO:0000256" key="1">
    <source>
        <dbReference type="ARBA" id="ARBA00005495"/>
    </source>
</evidence>
<dbReference type="InterPro" id="IPR006913">
    <property type="entry name" value="CENP-V/GFA"/>
</dbReference>
<comment type="caution">
    <text evidence="6">The sequence shown here is derived from an EMBL/GenBank/DDBJ whole genome shotgun (WGS) entry which is preliminary data.</text>
</comment>
<evidence type="ECO:0000256" key="2">
    <source>
        <dbReference type="ARBA" id="ARBA00022723"/>
    </source>
</evidence>
<gene>
    <name evidence="6" type="ORF">WHR41_09574</name>
</gene>
<dbReference type="PANTHER" id="PTHR33337:SF40">
    <property type="entry name" value="CENP-V_GFA DOMAIN-CONTAINING PROTEIN-RELATED"/>
    <property type="match status" value="1"/>
</dbReference>
<dbReference type="GeneID" id="96011015"/>
<dbReference type="PANTHER" id="PTHR33337">
    <property type="entry name" value="GFA DOMAIN-CONTAINING PROTEIN"/>
    <property type="match status" value="1"/>
</dbReference>
<dbReference type="Gene3D" id="3.90.1590.10">
    <property type="entry name" value="glutathione-dependent formaldehyde- activating enzyme (gfa)"/>
    <property type="match status" value="1"/>
</dbReference>
<keyword evidence="4" id="KW-0456">Lyase</keyword>
<dbReference type="GO" id="GO:0016846">
    <property type="term" value="F:carbon-sulfur lyase activity"/>
    <property type="evidence" value="ECO:0007669"/>
    <property type="project" value="InterPro"/>
</dbReference>
<reference evidence="6 7" key="1">
    <citation type="journal article" date="2020" name="Microbiol. Resour. Announc.">
        <title>Draft Genome Sequence of a Cladosporium Species Isolated from the Mesophotic Ascidian Didemnum maculosum.</title>
        <authorList>
            <person name="Gioti A."/>
            <person name="Siaperas R."/>
            <person name="Nikolaivits E."/>
            <person name="Le Goff G."/>
            <person name="Ouazzani J."/>
            <person name="Kotoulas G."/>
            <person name="Topakas E."/>
        </authorList>
    </citation>
    <scope>NUCLEOTIDE SEQUENCE [LARGE SCALE GENOMIC DNA]</scope>
    <source>
        <strain evidence="6 7">TM138-S3</strain>
    </source>
</reference>
<sequence>MSKFNGGCTCGLLRYTLNLPGSSDDARTTLCHCHSCKRAFGGAFGLTAKTAKDNLKYTTSTTPKIFVQNNGVHREFCGECGVFISEYGEQAKNDFRYLCVGTLDDGSNALPPKGEFFTIERDQWMPQVPDTFQKKEIKN</sequence>
<keyword evidence="3" id="KW-0862">Zinc</keyword>
<evidence type="ECO:0000313" key="6">
    <source>
        <dbReference type="EMBL" id="KAL1581728.1"/>
    </source>
</evidence>
<feature type="domain" description="CENP-V/GFA" evidence="5">
    <location>
        <begin position="4"/>
        <end position="125"/>
    </location>
</feature>
<dbReference type="GO" id="GO:0046872">
    <property type="term" value="F:metal ion binding"/>
    <property type="evidence" value="ECO:0007669"/>
    <property type="project" value="UniProtKB-KW"/>
</dbReference>
<evidence type="ECO:0000256" key="3">
    <source>
        <dbReference type="ARBA" id="ARBA00022833"/>
    </source>
</evidence>
<dbReference type="SUPFAM" id="SSF51316">
    <property type="entry name" value="Mss4-like"/>
    <property type="match status" value="1"/>
</dbReference>
<dbReference type="PROSITE" id="PS51891">
    <property type="entry name" value="CENP_V_GFA"/>
    <property type="match status" value="1"/>
</dbReference>
<evidence type="ECO:0000259" key="5">
    <source>
        <dbReference type="PROSITE" id="PS51891"/>
    </source>
</evidence>
<keyword evidence="7" id="KW-1185">Reference proteome</keyword>
<comment type="similarity">
    <text evidence="1">Belongs to the Gfa family.</text>
</comment>
<dbReference type="EMBL" id="JAAQHG020000214">
    <property type="protein sequence ID" value="KAL1581728.1"/>
    <property type="molecule type" value="Genomic_DNA"/>
</dbReference>
<protein>
    <recommendedName>
        <fullName evidence="5">CENP-V/GFA domain-containing protein</fullName>
    </recommendedName>
</protein>
<dbReference type="Proteomes" id="UP000803884">
    <property type="component" value="Unassembled WGS sequence"/>
</dbReference>
<dbReference type="Pfam" id="PF04828">
    <property type="entry name" value="GFA"/>
    <property type="match status" value="1"/>
</dbReference>